<dbReference type="Pfam" id="PF01555">
    <property type="entry name" value="N6_N4_Mtase"/>
    <property type="match status" value="1"/>
</dbReference>
<dbReference type="InterPro" id="IPR002052">
    <property type="entry name" value="DNA_methylase_N6_adenine_CS"/>
</dbReference>
<accession>A0A5B3GCR2</accession>
<dbReference type="InterPro" id="IPR029063">
    <property type="entry name" value="SAM-dependent_MTases_sf"/>
</dbReference>
<sequence length="610" mass="70368">MNKTELYNKIVQLDGLTNEEKSELLGLLRKQKKYGLVWEDKPEDVEERLRDELPVLIEDAMKAIISDDANAPNHILIEGDNLEALTSLAYTHEGKIDVIYIDPPYNTGNKDFVYNDCIVDKEDSYRHSKWLSFMNKRLRIAKQLLSDRGVIFISIDDNEQAQLKLLCDEVFGNNNFITNIIWQSTAGSNTGNEIVTTTEYVLVYTANRSKAHFDGQPPSDDTFKLTDEHIKERGHYTLDKLDRRRVGGHYSEALNFPIKMPDGTLRYPGGGQQQNEGWNYLWSKTKVQWGLDNDFIVFKKNKNEWAVYCKRYQKVDNSNRQVDRTTPYRNLITSDLFNTAQGTAEIANIFAIRPFAFPKPSTFVKFLLSSAVVTSPNAMVLDFFAGSGTTLHATMQLNAEDGGHRKCILVTNNENNICEEVTYERNKRVINGYTTPKGEEVTGLKNNTLRYYRTSFVGRSRSMKNMRQLMNLSTDMLCIKEDLYTEQTKFGEQPTYKNVFRYFDNGKKRMMIIYKEEAVPLLADLIRKTDYEGKMRVYVFSPSEDPWEGEFEEVQDKVQLCALPQAIYNAYKRILPKKKDITLEQENDAASNDDKAFNGMLNFDEKEDEQ</sequence>
<dbReference type="GO" id="GO:0003677">
    <property type="term" value="F:DNA binding"/>
    <property type="evidence" value="ECO:0007669"/>
    <property type="project" value="InterPro"/>
</dbReference>
<dbReference type="GO" id="GO:0009007">
    <property type="term" value="F:site-specific DNA-methyltransferase (adenine-specific) activity"/>
    <property type="evidence" value="ECO:0007669"/>
    <property type="project" value="UniProtKB-EC"/>
</dbReference>
<dbReference type="EC" id="2.1.1.72" evidence="2"/>
<name>A0A5B3GCR2_9BACT</name>
<dbReference type="RefSeq" id="WP_008771389.1">
    <property type="nucleotide sequence ID" value="NZ_VVXK01000003.1"/>
</dbReference>
<dbReference type="SUPFAM" id="SSF53335">
    <property type="entry name" value="S-adenosyl-L-methionine-dependent methyltransferases"/>
    <property type="match status" value="1"/>
</dbReference>
<dbReference type="GO" id="GO:0008170">
    <property type="term" value="F:N-methyltransferase activity"/>
    <property type="evidence" value="ECO:0007669"/>
    <property type="project" value="InterPro"/>
</dbReference>
<dbReference type="Proteomes" id="UP000323567">
    <property type="component" value="Unassembled WGS sequence"/>
</dbReference>
<evidence type="ECO:0000256" key="7">
    <source>
        <dbReference type="SAM" id="MobiDB-lite"/>
    </source>
</evidence>
<feature type="region of interest" description="Disordered" evidence="7">
    <location>
        <begin position="585"/>
        <end position="610"/>
    </location>
</feature>
<evidence type="ECO:0000256" key="5">
    <source>
        <dbReference type="ARBA" id="ARBA00022691"/>
    </source>
</evidence>
<protein>
    <recommendedName>
        <fullName evidence="2">site-specific DNA-methyltransferase (adenine-specific)</fullName>
        <ecNumber evidence="2">2.1.1.72</ecNumber>
    </recommendedName>
</protein>
<feature type="domain" description="DNA methylase N-4/N-6" evidence="8">
    <location>
        <begin position="96"/>
        <end position="400"/>
    </location>
</feature>
<dbReference type="EMBL" id="VVXK01000003">
    <property type="protein sequence ID" value="KAA2371398.1"/>
    <property type="molecule type" value="Genomic_DNA"/>
</dbReference>
<gene>
    <name evidence="9" type="ORF">F2Y13_03175</name>
</gene>
<dbReference type="PROSITE" id="PS00092">
    <property type="entry name" value="N6_MTASE"/>
    <property type="match status" value="1"/>
</dbReference>
<evidence type="ECO:0000256" key="1">
    <source>
        <dbReference type="ARBA" id="ARBA00006594"/>
    </source>
</evidence>
<reference evidence="9 10" key="1">
    <citation type="journal article" date="2019" name="Nat. Med.">
        <title>A library of human gut bacterial isolates paired with longitudinal multiomics data enables mechanistic microbiome research.</title>
        <authorList>
            <person name="Poyet M."/>
            <person name="Groussin M."/>
            <person name="Gibbons S.M."/>
            <person name="Avila-Pacheco J."/>
            <person name="Jiang X."/>
            <person name="Kearney S.M."/>
            <person name="Perrotta A.R."/>
            <person name="Berdy B."/>
            <person name="Zhao S."/>
            <person name="Lieberman T.D."/>
            <person name="Swanson P.K."/>
            <person name="Smith M."/>
            <person name="Roesemann S."/>
            <person name="Alexander J.E."/>
            <person name="Rich S.A."/>
            <person name="Livny J."/>
            <person name="Vlamakis H."/>
            <person name="Clish C."/>
            <person name="Bullock K."/>
            <person name="Deik A."/>
            <person name="Scott J."/>
            <person name="Pierce K.A."/>
            <person name="Xavier R.J."/>
            <person name="Alm E.J."/>
        </authorList>
    </citation>
    <scope>NUCLEOTIDE SEQUENCE [LARGE SCALE GENOMIC DNA]</scope>
    <source>
        <strain evidence="9 10">BIOML-A2</strain>
    </source>
</reference>
<keyword evidence="4 9" id="KW-0808">Transferase</keyword>
<evidence type="ECO:0000256" key="4">
    <source>
        <dbReference type="ARBA" id="ARBA00022679"/>
    </source>
</evidence>
<evidence type="ECO:0000259" key="8">
    <source>
        <dbReference type="Pfam" id="PF01555"/>
    </source>
</evidence>
<evidence type="ECO:0000313" key="9">
    <source>
        <dbReference type="EMBL" id="KAA2371398.1"/>
    </source>
</evidence>
<dbReference type="Gene3D" id="3.40.50.150">
    <property type="entry name" value="Vaccinia Virus protein VP39"/>
    <property type="match status" value="1"/>
</dbReference>
<comment type="catalytic activity">
    <reaction evidence="6">
        <text>a 2'-deoxyadenosine in DNA + S-adenosyl-L-methionine = an N(6)-methyl-2'-deoxyadenosine in DNA + S-adenosyl-L-homocysteine + H(+)</text>
        <dbReference type="Rhea" id="RHEA:15197"/>
        <dbReference type="Rhea" id="RHEA-COMP:12418"/>
        <dbReference type="Rhea" id="RHEA-COMP:12419"/>
        <dbReference type="ChEBI" id="CHEBI:15378"/>
        <dbReference type="ChEBI" id="CHEBI:57856"/>
        <dbReference type="ChEBI" id="CHEBI:59789"/>
        <dbReference type="ChEBI" id="CHEBI:90615"/>
        <dbReference type="ChEBI" id="CHEBI:90616"/>
        <dbReference type="EC" id="2.1.1.72"/>
    </reaction>
</comment>
<dbReference type="InterPro" id="IPR002941">
    <property type="entry name" value="DNA_methylase_N4/N6"/>
</dbReference>
<organism evidence="9 10">
    <name type="scientific">Alistipes shahii</name>
    <dbReference type="NCBI Taxonomy" id="328814"/>
    <lineage>
        <taxon>Bacteria</taxon>
        <taxon>Pseudomonadati</taxon>
        <taxon>Bacteroidota</taxon>
        <taxon>Bacteroidia</taxon>
        <taxon>Bacteroidales</taxon>
        <taxon>Rikenellaceae</taxon>
        <taxon>Alistipes</taxon>
    </lineage>
</organism>
<keyword evidence="3 9" id="KW-0489">Methyltransferase</keyword>
<evidence type="ECO:0000256" key="2">
    <source>
        <dbReference type="ARBA" id="ARBA00011900"/>
    </source>
</evidence>
<dbReference type="PRINTS" id="PR00506">
    <property type="entry name" value="D21N6MTFRASE"/>
</dbReference>
<evidence type="ECO:0000256" key="6">
    <source>
        <dbReference type="ARBA" id="ARBA00047942"/>
    </source>
</evidence>
<dbReference type="GO" id="GO:0032259">
    <property type="term" value="P:methylation"/>
    <property type="evidence" value="ECO:0007669"/>
    <property type="project" value="UniProtKB-KW"/>
</dbReference>
<dbReference type="AlphaFoldDB" id="A0A5B3GCR2"/>
<proteinExistence type="inferred from homology"/>
<comment type="caution">
    <text evidence="9">The sequence shown here is derived from an EMBL/GenBank/DDBJ whole genome shotgun (WGS) entry which is preliminary data.</text>
</comment>
<dbReference type="InterPro" id="IPR002295">
    <property type="entry name" value="N4/N6-MTase_EcoPI_Mod-like"/>
</dbReference>
<evidence type="ECO:0000256" key="3">
    <source>
        <dbReference type="ARBA" id="ARBA00022603"/>
    </source>
</evidence>
<keyword evidence="5" id="KW-0949">S-adenosyl-L-methionine</keyword>
<comment type="similarity">
    <text evidence="1">Belongs to the N(4)/N(6)-methyltransferase family.</text>
</comment>
<evidence type="ECO:0000313" key="10">
    <source>
        <dbReference type="Proteomes" id="UP000323567"/>
    </source>
</evidence>